<evidence type="ECO:0000313" key="3">
    <source>
        <dbReference type="Proteomes" id="UP000198287"/>
    </source>
</evidence>
<proteinExistence type="predicted"/>
<name>A0A226EM04_FOLCA</name>
<comment type="caution">
    <text evidence="2">The sequence shown here is derived from an EMBL/GenBank/DDBJ whole genome shotgun (WGS) entry which is preliminary data.</text>
</comment>
<organism evidence="2 3">
    <name type="scientific">Folsomia candida</name>
    <name type="common">Springtail</name>
    <dbReference type="NCBI Taxonomy" id="158441"/>
    <lineage>
        <taxon>Eukaryota</taxon>
        <taxon>Metazoa</taxon>
        <taxon>Ecdysozoa</taxon>
        <taxon>Arthropoda</taxon>
        <taxon>Hexapoda</taxon>
        <taxon>Collembola</taxon>
        <taxon>Entomobryomorpha</taxon>
        <taxon>Isotomoidea</taxon>
        <taxon>Isotomidae</taxon>
        <taxon>Proisotominae</taxon>
        <taxon>Folsomia</taxon>
    </lineage>
</organism>
<protein>
    <submittedName>
        <fullName evidence="2">Uncharacterized protein</fullName>
    </submittedName>
</protein>
<evidence type="ECO:0000256" key="1">
    <source>
        <dbReference type="SAM" id="MobiDB-lite"/>
    </source>
</evidence>
<dbReference type="AlphaFoldDB" id="A0A226EM04"/>
<feature type="compositionally biased region" description="Basic and acidic residues" evidence="1">
    <location>
        <begin position="72"/>
        <end position="81"/>
    </location>
</feature>
<dbReference type="EMBL" id="LNIX01000003">
    <property type="protein sequence ID" value="OXA58489.1"/>
    <property type="molecule type" value="Genomic_DNA"/>
</dbReference>
<dbReference type="Proteomes" id="UP000198287">
    <property type="component" value="Unassembled WGS sequence"/>
</dbReference>
<feature type="compositionally biased region" description="Polar residues" evidence="1">
    <location>
        <begin position="160"/>
        <end position="177"/>
    </location>
</feature>
<feature type="compositionally biased region" description="Basic residues" evidence="1">
    <location>
        <begin position="35"/>
        <end position="45"/>
    </location>
</feature>
<reference evidence="2 3" key="1">
    <citation type="submission" date="2015-12" db="EMBL/GenBank/DDBJ databases">
        <title>The genome of Folsomia candida.</title>
        <authorList>
            <person name="Faddeeva A."/>
            <person name="Derks M.F."/>
            <person name="Anvar Y."/>
            <person name="Smit S."/>
            <person name="Van Straalen N."/>
            <person name="Roelofs D."/>
        </authorList>
    </citation>
    <scope>NUCLEOTIDE SEQUENCE [LARGE SCALE GENOMIC DNA]</scope>
    <source>
        <strain evidence="2 3">VU population</strain>
        <tissue evidence="2">Whole body</tissue>
    </source>
</reference>
<feature type="region of interest" description="Disordered" evidence="1">
    <location>
        <begin position="35"/>
        <end position="198"/>
    </location>
</feature>
<feature type="compositionally biased region" description="Polar residues" evidence="1">
    <location>
        <begin position="86"/>
        <end position="105"/>
    </location>
</feature>
<gene>
    <name evidence="2" type="ORF">Fcan01_07946</name>
</gene>
<feature type="compositionally biased region" description="Low complexity" evidence="1">
    <location>
        <begin position="46"/>
        <end position="55"/>
    </location>
</feature>
<keyword evidence="3" id="KW-1185">Reference proteome</keyword>
<dbReference type="OrthoDB" id="432483at2759"/>
<evidence type="ECO:0000313" key="2">
    <source>
        <dbReference type="EMBL" id="OXA58489.1"/>
    </source>
</evidence>
<sequence>MNRSGFHDSLVSSQWNQPELINDVDDIVDRAKQTVRRSLRRKRPSSLKSRLAAAPSLPPIPASDAVELVSETQDRPLEQRRRPSFKHSNSDLSLRPTTLDTTGNGRQKPHLQGGFRRRDDKRNRQAFPGSSEPSTGGAYPDQSGGGAGRGWSAPPEDQECTPSTVASQSQLRATSSLEGIGPVSTKLVQPMPSRSTTVTNPVAKCEINDLNSGVIFLAKRALSSNKKGLPNVSNSDSDLARHRISLPDNRDRCREKKSPSLSNLTHQEGLSKYKMSIQENGSGKLFQVKVGEKVAQVSKTFSVSFLVDFQ</sequence>
<accession>A0A226EM04</accession>